<proteinExistence type="predicted"/>
<dbReference type="Proteomes" id="UP000650485">
    <property type="component" value="Unassembled WGS sequence"/>
</dbReference>
<evidence type="ECO:0000313" key="1">
    <source>
        <dbReference type="EMBL" id="MBC6499559.1"/>
    </source>
</evidence>
<dbReference type="AlphaFoldDB" id="A0A329G5Z3"/>
<protein>
    <submittedName>
        <fullName evidence="1">Uncharacterized protein</fullName>
    </submittedName>
</protein>
<comment type="caution">
    <text evidence="1">The sequence shown here is derived from an EMBL/GenBank/DDBJ whole genome shotgun (WGS) entry which is preliminary data.</text>
</comment>
<sequence>MKKAVIGSLIVVLVVGGGAAAVLLTHDTNGGQAKGEASKATVTKPLQDGKVAKKSSYSIPEKDLKSSSYVSSGAASKVGEYTINEQGNKAELAAQSKVTGQLDNGQVSYKVDSIRKMANTPATDEAIQMAQMAFNTRDITGDYTTLIVRYTLTNNAAKTLVTDGVNAAKFTDGTVVSVQGGGLDNDHTLTTGVEAGQTKETFVVLLVPKSLAVSVNSVALQFAPTYQDGQQLTDASKPLEVKF</sequence>
<dbReference type="GeneID" id="57979151"/>
<evidence type="ECO:0000313" key="2">
    <source>
        <dbReference type="Proteomes" id="UP000650485"/>
    </source>
</evidence>
<reference evidence="1" key="1">
    <citation type="submission" date="2020-08" db="EMBL/GenBank/DDBJ databases">
        <title>Complete genome sequence of Weissella confusa strain FS54 provides insights into metabolic potential.</title>
        <authorList>
            <person name="Fhoula I."/>
            <person name="Najjari A."/>
            <person name="Lekired A."/>
            <person name="Bessrour-Aouam N."/>
            <person name="Jaballah S."/>
            <person name="Klibi N."/>
            <person name="Ouzari H.-I."/>
        </authorList>
    </citation>
    <scope>NUCLEOTIDE SEQUENCE</scope>
    <source>
        <strain evidence="1">FS54</strain>
    </source>
</reference>
<dbReference type="EMBL" id="JACSZT010000020">
    <property type="protein sequence ID" value="MBC6499559.1"/>
    <property type="molecule type" value="Genomic_DNA"/>
</dbReference>
<gene>
    <name evidence="1" type="ORF">H7R52_15645</name>
</gene>
<name>A0A329G5Z3_WEICO</name>
<accession>A0A329G5Z3</accession>
<dbReference type="RefSeq" id="WP_112464126.1">
    <property type="nucleotide sequence ID" value="NZ_CABJBN010000002.1"/>
</dbReference>
<organism evidence="1 2">
    <name type="scientific">Weissella confusa</name>
    <name type="common">Lactobacillus confusus</name>
    <dbReference type="NCBI Taxonomy" id="1583"/>
    <lineage>
        <taxon>Bacteria</taxon>
        <taxon>Bacillati</taxon>
        <taxon>Bacillota</taxon>
        <taxon>Bacilli</taxon>
        <taxon>Lactobacillales</taxon>
        <taxon>Lactobacillaceae</taxon>
        <taxon>Weissella</taxon>
    </lineage>
</organism>